<feature type="compositionally biased region" description="Acidic residues" evidence="7">
    <location>
        <begin position="380"/>
        <end position="390"/>
    </location>
</feature>
<keyword evidence="11" id="KW-1185">Reference proteome</keyword>
<keyword evidence="3" id="KW-0805">Transcription regulation</keyword>
<keyword evidence="5" id="KW-0804">Transcription</keyword>
<evidence type="ECO:0000256" key="5">
    <source>
        <dbReference type="ARBA" id="ARBA00023163"/>
    </source>
</evidence>
<feature type="domain" description="Nucleolar protein 11 N-terminal" evidence="8">
    <location>
        <begin position="42"/>
        <end position="173"/>
    </location>
</feature>
<dbReference type="InterPro" id="IPR042859">
    <property type="entry name" value="NOL11"/>
</dbReference>
<dbReference type="Pfam" id="PF08168">
    <property type="entry name" value="NOL11_N"/>
    <property type="match status" value="1"/>
</dbReference>
<dbReference type="GO" id="GO:0030490">
    <property type="term" value="P:maturation of SSU-rRNA"/>
    <property type="evidence" value="ECO:0007669"/>
    <property type="project" value="InterPro"/>
</dbReference>
<evidence type="ECO:0000313" key="11">
    <source>
        <dbReference type="Proteomes" id="UP000694388"/>
    </source>
</evidence>
<keyword evidence="2" id="KW-0698">rRNA processing</keyword>
<keyword evidence="4" id="KW-0010">Activator</keyword>
<reference evidence="10" key="2">
    <citation type="submission" date="2025-09" db="UniProtKB">
        <authorList>
            <consortium name="Ensembl"/>
        </authorList>
    </citation>
    <scope>IDENTIFICATION</scope>
</reference>
<sequence length="547" mass="60255">MLANAPPCLIYMQEKIMRLHVAAPDDAQGWSAPWNVGGKPTMPLAHDAILQKEDFVLISLCSDCKLYKSEVPASHRNHKSLPSMVTSTLLMELPAWEQSRRAVSMALLDDCHVAIVSLPESSAEGTLNLWNTKFKTLHASLSISNMTAECGELRSLGGNLFLPLEEFLFVVPWCGNTSRLADALGRQPATEDCFALVDWTTSPVATAQGKVASMKSCSTKNMDGQIKSITSFIKGGSTKKAFQELSQLVSGQIPNALHPVLADLTRRVMVHLPGKPGTAVHNSLVHLVNSHCLSYSSCPDILRVVLTARDLALLHTCLRTFPDIPECHLVSCIKLFLSVTEAELEKASVNCDEMSQLESTIDIVPGEGRDKPDVSLTDATNDEEDSDYESAGEKSSLDPSERVLTCPVSYRRATLLNATLMMPYNSDILLPCLKLLSADHALVLLKYLHFLFYQCCLRISGKNGSSHVPQLRQVVDWVSLLIDAHFSVLLMMPEAKHVIVQLQSFTKSQVDIISELQKMSALLNGFRNMRKNATPTSEFYSIDVLFI</sequence>
<name>A0A8C4NAU1_EPTBU</name>
<comment type="subcellular location">
    <subcellularLocation>
        <location evidence="1">Nucleus</location>
        <location evidence="1">Nucleolus</location>
    </subcellularLocation>
</comment>
<keyword evidence="6" id="KW-0539">Nucleus</keyword>
<dbReference type="InterPro" id="IPR012584">
    <property type="entry name" value="NOL11_N"/>
</dbReference>
<evidence type="ECO:0000256" key="4">
    <source>
        <dbReference type="ARBA" id="ARBA00023159"/>
    </source>
</evidence>
<feature type="compositionally biased region" description="Basic and acidic residues" evidence="7">
    <location>
        <begin position="391"/>
        <end position="400"/>
    </location>
</feature>
<dbReference type="PANTHER" id="PTHR15633">
    <property type="entry name" value="NUCLEOLAR PROTEIN 11"/>
    <property type="match status" value="1"/>
</dbReference>
<dbReference type="Pfam" id="PF20998">
    <property type="entry name" value="Nol11_C"/>
    <property type="match status" value="1"/>
</dbReference>
<protein>
    <recommendedName>
        <fullName evidence="12">Nucleolar protein 11</fullName>
    </recommendedName>
</protein>
<dbReference type="InterPro" id="IPR048897">
    <property type="entry name" value="Nol11_C"/>
</dbReference>
<evidence type="ECO:0000259" key="9">
    <source>
        <dbReference type="Pfam" id="PF20998"/>
    </source>
</evidence>
<feature type="domain" description="Nucleolar protein 11 C-terminal" evidence="9">
    <location>
        <begin position="257"/>
        <end position="545"/>
    </location>
</feature>
<dbReference type="GeneTree" id="ENSGT00390000009760"/>
<organism evidence="10 11">
    <name type="scientific">Eptatretus burgeri</name>
    <name type="common">Inshore hagfish</name>
    <dbReference type="NCBI Taxonomy" id="7764"/>
    <lineage>
        <taxon>Eukaryota</taxon>
        <taxon>Metazoa</taxon>
        <taxon>Chordata</taxon>
        <taxon>Craniata</taxon>
        <taxon>Vertebrata</taxon>
        <taxon>Cyclostomata</taxon>
        <taxon>Myxini</taxon>
        <taxon>Myxiniformes</taxon>
        <taxon>Myxinidae</taxon>
        <taxon>Eptatretinae</taxon>
        <taxon>Eptatretus</taxon>
    </lineage>
</organism>
<dbReference type="GO" id="GO:0005730">
    <property type="term" value="C:nucleolus"/>
    <property type="evidence" value="ECO:0007669"/>
    <property type="project" value="UniProtKB-SubCell"/>
</dbReference>
<proteinExistence type="predicted"/>
<evidence type="ECO:0000256" key="2">
    <source>
        <dbReference type="ARBA" id="ARBA00022552"/>
    </source>
</evidence>
<evidence type="ECO:0008006" key="12">
    <source>
        <dbReference type="Google" id="ProtNLM"/>
    </source>
</evidence>
<evidence type="ECO:0000256" key="1">
    <source>
        <dbReference type="ARBA" id="ARBA00004604"/>
    </source>
</evidence>
<accession>A0A8C4NAU1</accession>
<dbReference type="Proteomes" id="UP000694388">
    <property type="component" value="Unplaced"/>
</dbReference>
<evidence type="ECO:0000313" key="10">
    <source>
        <dbReference type="Ensembl" id="ENSEBUP00000003911.1"/>
    </source>
</evidence>
<evidence type="ECO:0000259" key="8">
    <source>
        <dbReference type="Pfam" id="PF08168"/>
    </source>
</evidence>
<dbReference type="Ensembl" id="ENSEBUT00000004311.1">
    <property type="protein sequence ID" value="ENSEBUP00000003911.1"/>
    <property type="gene ID" value="ENSEBUG00000002801.1"/>
</dbReference>
<dbReference type="PANTHER" id="PTHR15633:SF2">
    <property type="entry name" value="NUCLEOLAR PROTEIN 11"/>
    <property type="match status" value="1"/>
</dbReference>
<dbReference type="AlphaFoldDB" id="A0A8C4NAU1"/>
<dbReference type="GO" id="GO:0003723">
    <property type="term" value="F:RNA binding"/>
    <property type="evidence" value="ECO:0007669"/>
    <property type="project" value="TreeGrafter"/>
</dbReference>
<evidence type="ECO:0000256" key="3">
    <source>
        <dbReference type="ARBA" id="ARBA00023015"/>
    </source>
</evidence>
<evidence type="ECO:0000256" key="6">
    <source>
        <dbReference type="ARBA" id="ARBA00023242"/>
    </source>
</evidence>
<reference evidence="10" key="1">
    <citation type="submission" date="2025-08" db="UniProtKB">
        <authorList>
            <consortium name="Ensembl"/>
        </authorList>
    </citation>
    <scope>IDENTIFICATION</scope>
</reference>
<evidence type="ECO:0000256" key="7">
    <source>
        <dbReference type="SAM" id="MobiDB-lite"/>
    </source>
</evidence>
<feature type="region of interest" description="Disordered" evidence="7">
    <location>
        <begin position="365"/>
        <end position="400"/>
    </location>
</feature>